<organism evidence="1 2">
    <name type="scientific">Erythroxylum novogranatense</name>
    <dbReference type="NCBI Taxonomy" id="1862640"/>
    <lineage>
        <taxon>Eukaryota</taxon>
        <taxon>Viridiplantae</taxon>
        <taxon>Streptophyta</taxon>
        <taxon>Embryophyta</taxon>
        <taxon>Tracheophyta</taxon>
        <taxon>Spermatophyta</taxon>
        <taxon>Magnoliopsida</taxon>
        <taxon>eudicotyledons</taxon>
        <taxon>Gunneridae</taxon>
        <taxon>Pentapetalae</taxon>
        <taxon>rosids</taxon>
        <taxon>fabids</taxon>
        <taxon>Malpighiales</taxon>
        <taxon>Erythroxylaceae</taxon>
        <taxon>Erythroxylum</taxon>
    </lineage>
</organism>
<dbReference type="EMBL" id="JAIWQS010000010">
    <property type="protein sequence ID" value="KAJ8752107.1"/>
    <property type="molecule type" value="Genomic_DNA"/>
</dbReference>
<dbReference type="AlphaFoldDB" id="A0AAV8SIL2"/>
<evidence type="ECO:0000313" key="1">
    <source>
        <dbReference type="EMBL" id="KAJ8752107.1"/>
    </source>
</evidence>
<sequence length="108" mass="11371">MVALDGGFELVQKRRLLPHGSKLCGLNRAGNTVPVSSNLSTVSSGLPICRSSGSDIPAHVRGELNTVIIGLGDDRGYGGGWVPLVALKKVLRGCNCAEIMKKLCLELD</sequence>
<dbReference type="Proteomes" id="UP001159364">
    <property type="component" value="Linkage Group LG10"/>
</dbReference>
<keyword evidence="2" id="KW-1185">Reference proteome</keyword>
<protein>
    <submittedName>
        <fullName evidence="1">Uncharacterized protein</fullName>
    </submittedName>
</protein>
<gene>
    <name evidence="1" type="ORF">K2173_001782</name>
</gene>
<accession>A0AAV8SIL2</accession>
<reference evidence="1 2" key="1">
    <citation type="submission" date="2021-09" db="EMBL/GenBank/DDBJ databases">
        <title>Genomic insights and catalytic innovation underlie evolution of tropane alkaloids biosynthesis.</title>
        <authorList>
            <person name="Wang Y.-J."/>
            <person name="Tian T."/>
            <person name="Huang J.-P."/>
            <person name="Huang S.-X."/>
        </authorList>
    </citation>
    <scope>NUCLEOTIDE SEQUENCE [LARGE SCALE GENOMIC DNA]</scope>
    <source>
        <strain evidence="1">KIB-2018</strain>
        <tissue evidence="1">Leaf</tissue>
    </source>
</reference>
<comment type="caution">
    <text evidence="1">The sequence shown here is derived from an EMBL/GenBank/DDBJ whole genome shotgun (WGS) entry which is preliminary data.</text>
</comment>
<name>A0AAV8SIL2_9ROSI</name>
<evidence type="ECO:0000313" key="2">
    <source>
        <dbReference type="Proteomes" id="UP001159364"/>
    </source>
</evidence>
<proteinExistence type="predicted"/>